<reference evidence="3" key="1">
    <citation type="journal article" date="2019" name="Int. J. Syst. Evol. Microbiol.">
        <title>The Global Catalogue of Microorganisms (GCM) 10K type strain sequencing project: providing services to taxonomists for standard genome sequencing and annotation.</title>
        <authorList>
            <consortium name="The Broad Institute Genomics Platform"/>
            <consortium name="The Broad Institute Genome Sequencing Center for Infectious Disease"/>
            <person name="Wu L."/>
            <person name="Ma J."/>
        </authorList>
    </citation>
    <scope>NUCLEOTIDE SEQUENCE [LARGE SCALE GENOMIC DNA]</scope>
    <source>
        <strain evidence="3">CGMCC 4.1721</strain>
    </source>
</reference>
<dbReference type="RefSeq" id="WP_199831511.1">
    <property type="nucleotide sequence ID" value="NZ_JBHSKI010000010.1"/>
</dbReference>
<accession>A0ABW0B7P5</accession>
<evidence type="ECO:0000313" key="3">
    <source>
        <dbReference type="Proteomes" id="UP001596208"/>
    </source>
</evidence>
<protein>
    <submittedName>
        <fullName evidence="2">Uncharacterized protein</fullName>
    </submittedName>
</protein>
<gene>
    <name evidence="2" type="ORF">ACFPRK_22190</name>
</gene>
<feature type="region of interest" description="Disordered" evidence="1">
    <location>
        <begin position="21"/>
        <end position="48"/>
    </location>
</feature>
<evidence type="ECO:0000313" key="2">
    <source>
        <dbReference type="EMBL" id="MFC5173274.1"/>
    </source>
</evidence>
<organism evidence="2 3">
    <name type="scientific">Streptomyces mutomycini</name>
    <dbReference type="NCBI Taxonomy" id="284036"/>
    <lineage>
        <taxon>Bacteria</taxon>
        <taxon>Bacillati</taxon>
        <taxon>Actinomycetota</taxon>
        <taxon>Actinomycetes</taxon>
        <taxon>Kitasatosporales</taxon>
        <taxon>Streptomycetaceae</taxon>
        <taxon>Streptomyces</taxon>
    </lineage>
</organism>
<comment type="caution">
    <text evidence="2">The sequence shown here is derived from an EMBL/GenBank/DDBJ whole genome shotgun (WGS) entry which is preliminary data.</text>
</comment>
<sequence>MQTLGADSRTHLGVLIVQSGIVESGDAESGDVESGNATATPKGPVPES</sequence>
<dbReference type="Proteomes" id="UP001596208">
    <property type="component" value="Unassembled WGS sequence"/>
</dbReference>
<name>A0ABW0B7P5_9ACTN</name>
<dbReference type="EMBL" id="JBHSKI010000010">
    <property type="protein sequence ID" value="MFC5173274.1"/>
    <property type="molecule type" value="Genomic_DNA"/>
</dbReference>
<proteinExistence type="predicted"/>
<evidence type="ECO:0000256" key="1">
    <source>
        <dbReference type="SAM" id="MobiDB-lite"/>
    </source>
</evidence>
<keyword evidence="3" id="KW-1185">Reference proteome</keyword>